<evidence type="ECO:0000313" key="5">
    <source>
        <dbReference type="EMBL" id="SPO32464.1"/>
    </source>
</evidence>
<feature type="region of interest" description="Disordered" evidence="3">
    <location>
        <begin position="91"/>
        <end position="135"/>
    </location>
</feature>
<dbReference type="AlphaFoldDB" id="A0A5C3EP77"/>
<feature type="region of interest" description="Disordered" evidence="3">
    <location>
        <begin position="202"/>
        <end position="273"/>
    </location>
</feature>
<keyword evidence="1" id="KW-0479">Metal-binding</keyword>
<accession>A0A5C3EP77</accession>
<dbReference type="OrthoDB" id="2260578at2759"/>
<dbReference type="GO" id="GO:0003677">
    <property type="term" value="F:DNA binding"/>
    <property type="evidence" value="ECO:0007669"/>
    <property type="project" value="InterPro"/>
</dbReference>
<organism evidence="5 6">
    <name type="scientific">Ustilago trichophora</name>
    <dbReference type="NCBI Taxonomy" id="86804"/>
    <lineage>
        <taxon>Eukaryota</taxon>
        <taxon>Fungi</taxon>
        <taxon>Dikarya</taxon>
        <taxon>Basidiomycota</taxon>
        <taxon>Ustilaginomycotina</taxon>
        <taxon>Ustilaginomycetes</taxon>
        <taxon>Ustilaginales</taxon>
        <taxon>Ustilaginaceae</taxon>
        <taxon>Ustilago</taxon>
    </lineage>
</organism>
<dbReference type="PANTHER" id="PTHR47431:SF1">
    <property type="entry name" value="ZN(II)2CYS6 TRANSCRIPTION FACTOR (EUROFUNG)"/>
    <property type="match status" value="1"/>
</dbReference>
<dbReference type="PANTHER" id="PTHR47431">
    <property type="entry name" value="ZN(II)2CYS6 TRANSCRIPTION FACTOR (EUROFUNG)-RELATED"/>
    <property type="match status" value="1"/>
</dbReference>
<evidence type="ECO:0000256" key="1">
    <source>
        <dbReference type="ARBA" id="ARBA00022723"/>
    </source>
</evidence>
<dbReference type="CDD" id="cd12148">
    <property type="entry name" value="fungal_TF_MHR"/>
    <property type="match status" value="1"/>
</dbReference>
<evidence type="ECO:0000256" key="2">
    <source>
        <dbReference type="ARBA" id="ARBA00023242"/>
    </source>
</evidence>
<keyword evidence="2" id="KW-0539">Nucleus</keyword>
<dbReference type="GO" id="GO:0008270">
    <property type="term" value="F:zinc ion binding"/>
    <property type="evidence" value="ECO:0007669"/>
    <property type="project" value="InterPro"/>
</dbReference>
<evidence type="ECO:0000259" key="4">
    <source>
        <dbReference type="SMART" id="SM00066"/>
    </source>
</evidence>
<sequence length="960" mass="104210">MQAGRSDMSASGSGSAALHTPQKRSALACLPCRTAKNKCDGAPPPLIAELSSHLETKIPHPTGHDVQLRSDDACTRCARLRLECLWQPSHRTGRPRKRARGLDSALDTHLSSSQTPAVASASTEQHGMSQDSFAPAPHPSAFDSTTAMMMGLFEQNQSQGQSPIQLDNSSSSFAESMSAFQLSESDLMALLNHSPFDSSRAAIETEQDDSATSQPQILPSLPANGAPMFDPLQSGPLPDQLIVSLDQITPLSCPPPPTYQQPTTADDPSSCSPQANLPHVSLTGTSSRARTQLSALRARLNPVSQSPPPNIPRAETTDAPNVVHFREAKKMVLRYINRTDSNPSADDGVDTAVLDNGLKLYFSGFAKTVPLLGDTVEFQTTVLDALPRQNNVRRLLSRIVATLGYLVSTANLVTENDRNQLLQQLRSEARTLLYSCLDRIESLPYIRLDDLEALAILQSLLLMAYDNYGQSQLSDAESTMRSAVNLALKMQLFSMDAPSQTNIHGARPALSESHAESLRRAWWELYLCDLMFTVTTSGKIARCIDTVNLEVAVHTPMDPGLASLGRHARMLLGGNSAMKAESSEEAGPDRHELSQAYDVRIRTCALIHESVKVPDNPNEPDFERIRAIDTMLSNIMIVAQRHWANASTHNNASRQNGIDDRNGNEDERLRWVKDTRIELLFTSMTMLHASRIHLHRIAWFHDLTMDFTSCSFKKLDNAAENVNAAVVGLGSPMSVTASPQTTAAGDARRQAMLSTSVTRIVSSADAIMRLVRLDQRMSSPCTWTNTGGIGSESDTQSYVAGRLPAHWPFLGCCNMVAAFGYVVAVAASGPDNSNLPTYGDEIRLYDADDGLLGEESLSVAPGWQHQPFESSLSLFAASPASPADIYTGAVSLGSSSSTSPSTRTKRDAMVWKLRAAISNIGFAESTLSQYAHIWPICAVYQREVALCRDAIDSTGPTGLQ</sequence>
<dbReference type="EMBL" id="OOIN01000047">
    <property type="protein sequence ID" value="SPO32464.1"/>
    <property type="molecule type" value="Genomic_DNA"/>
</dbReference>
<name>A0A5C3EP77_9BASI</name>
<dbReference type="GO" id="GO:0006351">
    <property type="term" value="P:DNA-templated transcription"/>
    <property type="evidence" value="ECO:0007669"/>
    <property type="project" value="InterPro"/>
</dbReference>
<dbReference type="Proteomes" id="UP000324022">
    <property type="component" value="Unassembled WGS sequence"/>
</dbReference>
<evidence type="ECO:0000256" key="3">
    <source>
        <dbReference type="SAM" id="MobiDB-lite"/>
    </source>
</evidence>
<proteinExistence type="predicted"/>
<dbReference type="SUPFAM" id="SSF57701">
    <property type="entry name" value="Zn2/Cys6 DNA-binding domain"/>
    <property type="match status" value="1"/>
</dbReference>
<feature type="region of interest" description="Disordered" evidence="3">
    <location>
        <begin position="1"/>
        <end position="20"/>
    </location>
</feature>
<reference evidence="5 6" key="1">
    <citation type="submission" date="2018-03" db="EMBL/GenBank/DDBJ databases">
        <authorList>
            <person name="Guldener U."/>
        </authorList>
    </citation>
    <scope>NUCLEOTIDE SEQUENCE [LARGE SCALE GENOMIC DNA]</scope>
    <source>
        <strain evidence="5 6">NBRC100155</strain>
    </source>
</reference>
<feature type="compositionally biased region" description="Polar residues" evidence="3">
    <location>
        <begin position="109"/>
        <end position="132"/>
    </location>
</feature>
<dbReference type="InterPro" id="IPR036864">
    <property type="entry name" value="Zn2-C6_fun-type_DNA-bd_sf"/>
</dbReference>
<dbReference type="SMART" id="SM00066">
    <property type="entry name" value="GAL4"/>
    <property type="match status" value="1"/>
</dbReference>
<dbReference type="GO" id="GO:0000981">
    <property type="term" value="F:DNA-binding transcription factor activity, RNA polymerase II-specific"/>
    <property type="evidence" value="ECO:0007669"/>
    <property type="project" value="InterPro"/>
</dbReference>
<feature type="compositionally biased region" description="Low complexity" evidence="3">
    <location>
        <begin position="1"/>
        <end position="17"/>
    </location>
</feature>
<dbReference type="Gene3D" id="4.10.240.10">
    <property type="entry name" value="Zn(2)-C6 fungal-type DNA-binding domain"/>
    <property type="match status" value="1"/>
</dbReference>
<dbReference type="InterPro" id="IPR007219">
    <property type="entry name" value="XnlR_reg_dom"/>
</dbReference>
<keyword evidence="6" id="KW-1185">Reference proteome</keyword>
<dbReference type="InterPro" id="IPR001138">
    <property type="entry name" value="Zn2Cys6_DnaBD"/>
</dbReference>
<evidence type="ECO:0000313" key="6">
    <source>
        <dbReference type="Proteomes" id="UP000324022"/>
    </source>
</evidence>
<dbReference type="Pfam" id="PF04082">
    <property type="entry name" value="Fungal_trans"/>
    <property type="match status" value="1"/>
</dbReference>
<protein>
    <recommendedName>
        <fullName evidence="4">Zn(2)-C6 fungal-type domain-containing protein</fullName>
    </recommendedName>
</protein>
<dbReference type="CDD" id="cd00067">
    <property type="entry name" value="GAL4"/>
    <property type="match status" value="1"/>
</dbReference>
<feature type="domain" description="Zn(2)-C6 fungal-type" evidence="4">
    <location>
        <begin position="23"/>
        <end position="95"/>
    </location>
</feature>
<gene>
    <name evidence="5" type="ORF">UTRI_04208</name>
</gene>